<dbReference type="SUPFAM" id="SSF53448">
    <property type="entry name" value="Nucleotide-diphospho-sugar transferases"/>
    <property type="match status" value="1"/>
</dbReference>
<dbReference type="EMBL" id="PVNO01000021">
    <property type="protein sequence ID" value="PRO69891.1"/>
    <property type="molecule type" value="Genomic_DNA"/>
</dbReference>
<sequence>MICIPMAGLSTRFAKEGYSKPKYELLAHGRTVFEWSLLGFNKYFKTELFVFITLKKHNAFEFIQKKCKELGIANIKIVCLENETKGQADTVYQGINHAMIDESERLAIFNIDTFRRSVNLEKLSQNDRIGHLETFIGSGKNWSNVVPDDKDQNRVKLTAEKKELSQYCCTGLYFWDKYSYFKEAFEYYFESLLNEVTNEELYVAPMYNYFIDKNKYVAFTIIDVNDVIFCGVPQEYEAVLKKEAMWD</sequence>
<keyword evidence="2" id="KW-1185">Reference proteome</keyword>
<dbReference type="InterPro" id="IPR016873">
    <property type="entry name" value="Caps_polysacc_synth_BcbE_prd"/>
</dbReference>
<evidence type="ECO:0000313" key="1">
    <source>
        <dbReference type="EMBL" id="PRO69891.1"/>
    </source>
</evidence>
<dbReference type="PIRSF" id="PIRSF028162">
    <property type="entry name" value="BcbE_prd"/>
    <property type="match status" value="1"/>
</dbReference>
<evidence type="ECO:0000313" key="2">
    <source>
        <dbReference type="Proteomes" id="UP000239539"/>
    </source>
</evidence>
<reference evidence="2" key="1">
    <citation type="journal article" date="2020" name="Int. J. Syst. Evol. Microbiol.">
        <title>Alteromonas alba sp. nov., a marine bacterium isolated from the seawater of the West Pacific Ocean.</title>
        <authorList>
            <person name="Sun C."/>
            <person name="Wu Y.-H."/>
            <person name="Xamxidin M."/>
            <person name="Cheng H."/>
            <person name="Xu X.-W."/>
        </authorList>
    </citation>
    <scope>NUCLEOTIDE SEQUENCE [LARGE SCALE GENOMIC DNA]</scope>
    <source>
        <strain evidence="2">9a2</strain>
    </source>
</reference>
<dbReference type="Proteomes" id="UP000239539">
    <property type="component" value="Unassembled WGS sequence"/>
</dbReference>
<name>A0ABX5CT97_9ALTE</name>
<dbReference type="InterPro" id="IPR029044">
    <property type="entry name" value="Nucleotide-diphossugar_trans"/>
</dbReference>
<proteinExistence type="predicted"/>
<accession>A0ABX5CT97</accession>
<organism evidence="1 2">
    <name type="scientific">Alteromonas gracilis</name>
    <dbReference type="NCBI Taxonomy" id="1479524"/>
    <lineage>
        <taxon>Bacteria</taxon>
        <taxon>Pseudomonadati</taxon>
        <taxon>Pseudomonadota</taxon>
        <taxon>Gammaproteobacteria</taxon>
        <taxon>Alteromonadales</taxon>
        <taxon>Alteromonadaceae</taxon>
        <taxon>Alteromonas/Salinimonas group</taxon>
        <taxon>Alteromonas</taxon>
    </lineage>
</organism>
<comment type="caution">
    <text evidence="1">The sequence shown here is derived from an EMBL/GenBank/DDBJ whole genome shotgun (WGS) entry which is preliminary data.</text>
</comment>
<protein>
    <submittedName>
        <fullName evidence="1">Capsular biosynthesis protein</fullName>
    </submittedName>
</protein>
<dbReference type="Gene3D" id="3.90.550.10">
    <property type="entry name" value="Spore Coat Polysaccharide Biosynthesis Protein SpsA, Chain A"/>
    <property type="match status" value="1"/>
</dbReference>
<gene>
    <name evidence="1" type="ORF">C6Y39_05470</name>
</gene>